<gene>
    <name evidence="5" type="ORF">KUDE01_008727</name>
</gene>
<feature type="chain" id="PRO_5041941012" evidence="3">
    <location>
        <begin position="17"/>
        <end position="324"/>
    </location>
</feature>
<name>A0AAD9CQ63_DISEL</name>
<dbReference type="PANTHER" id="PTHR45784:SF3">
    <property type="entry name" value="C-TYPE LECTIN DOMAIN FAMILY 4 MEMBER K-LIKE-RELATED"/>
    <property type="match status" value="1"/>
</dbReference>
<sequence>MDAALLLIMAAAGLSAVSSHAGRQYHFVYEKVTFDEAQRYCRENYTDLATVDSMEVVTLLNSMGGYVDGLAWIGLYDDVDSWSWSLSDTSFYKPGETEFRRWGSGGPENTSWERCTRLYSVNGNWDDTDCNNRFRAVCFDVSGLNVTYIYTQAMTWTEAQSYCRTHHTDLASVRNEAENQQIRNQVPLGTNYWIGLSRESWKWSDRSDSSFRNWADNEPDTTMKTCVAANFHNSGKWADAGCGWTLQFICYRQPVPVSMQVIKVRLQKPNSDVDLNDPAFLDELLVKMKKEMRDKGLDDNIQLSWNKQPDGQVFHKEEEKRDEL</sequence>
<dbReference type="InterPro" id="IPR018378">
    <property type="entry name" value="C-type_lectin_CS"/>
</dbReference>
<protein>
    <submittedName>
        <fullName evidence="5">C-type lectin domain family 20 member A</fullName>
    </submittedName>
</protein>
<dbReference type="PROSITE" id="PS50041">
    <property type="entry name" value="C_TYPE_LECTIN_2"/>
    <property type="match status" value="2"/>
</dbReference>
<dbReference type="Proteomes" id="UP001228049">
    <property type="component" value="Unassembled WGS sequence"/>
</dbReference>
<accession>A0AAD9CQ63</accession>
<evidence type="ECO:0000259" key="4">
    <source>
        <dbReference type="PROSITE" id="PS50041"/>
    </source>
</evidence>
<evidence type="ECO:0000256" key="3">
    <source>
        <dbReference type="SAM" id="SignalP"/>
    </source>
</evidence>
<feature type="domain" description="C-type lectin" evidence="4">
    <location>
        <begin position="20"/>
        <end position="139"/>
    </location>
</feature>
<keyword evidence="6" id="KW-1185">Reference proteome</keyword>
<dbReference type="PROSITE" id="PS00615">
    <property type="entry name" value="C_TYPE_LECTIN_1"/>
    <property type="match status" value="1"/>
</dbReference>
<dbReference type="Gene3D" id="3.10.100.10">
    <property type="entry name" value="Mannose-Binding Protein A, subunit A"/>
    <property type="match status" value="2"/>
</dbReference>
<dbReference type="InterPro" id="IPR016186">
    <property type="entry name" value="C-type_lectin-like/link_sf"/>
</dbReference>
<comment type="caution">
    <text evidence="5">The sequence shown here is derived from an EMBL/GenBank/DDBJ whole genome shotgun (WGS) entry which is preliminary data.</text>
</comment>
<reference evidence="5" key="1">
    <citation type="submission" date="2023-04" db="EMBL/GenBank/DDBJ databases">
        <title>Chromosome-level genome of Chaenocephalus aceratus.</title>
        <authorList>
            <person name="Park H."/>
        </authorList>
    </citation>
    <scope>NUCLEOTIDE SEQUENCE</scope>
    <source>
        <strain evidence="5">DE</strain>
        <tissue evidence="5">Muscle</tissue>
    </source>
</reference>
<dbReference type="SMART" id="SM00034">
    <property type="entry name" value="CLECT"/>
    <property type="match status" value="2"/>
</dbReference>
<evidence type="ECO:0000256" key="2">
    <source>
        <dbReference type="SAM" id="MobiDB-lite"/>
    </source>
</evidence>
<evidence type="ECO:0000313" key="5">
    <source>
        <dbReference type="EMBL" id="KAK1906327.1"/>
    </source>
</evidence>
<feature type="domain" description="C-type lectin" evidence="4">
    <location>
        <begin position="134"/>
        <end position="251"/>
    </location>
</feature>
<dbReference type="InterPro" id="IPR001304">
    <property type="entry name" value="C-type_lectin-like"/>
</dbReference>
<keyword evidence="1" id="KW-1015">Disulfide bond</keyword>
<dbReference type="Pfam" id="PF00059">
    <property type="entry name" value="Lectin_C"/>
    <property type="match status" value="2"/>
</dbReference>
<feature type="region of interest" description="Disordered" evidence="2">
    <location>
        <begin position="301"/>
        <end position="324"/>
    </location>
</feature>
<dbReference type="PANTHER" id="PTHR45784">
    <property type="entry name" value="C-TYPE LECTIN DOMAIN FAMILY 20 MEMBER A-RELATED"/>
    <property type="match status" value="1"/>
</dbReference>
<proteinExistence type="predicted"/>
<evidence type="ECO:0000313" key="6">
    <source>
        <dbReference type="Proteomes" id="UP001228049"/>
    </source>
</evidence>
<feature type="compositionally biased region" description="Basic and acidic residues" evidence="2">
    <location>
        <begin position="313"/>
        <end position="324"/>
    </location>
</feature>
<keyword evidence="3" id="KW-0732">Signal</keyword>
<evidence type="ECO:0000256" key="1">
    <source>
        <dbReference type="ARBA" id="ARBA00023157"/>
    </source>
</evidence>
<dbReference type="InterPro" id="IPR016187">
    <property type="entry name" value="CTDL_fold"/>
</dbReference>
<dbReference type="SUPFAM" id="SSF56436">
    <property type="entry name" value="C-type lectin-like"/>
    <property type="match status" value="2"/>
</dbReference>
<feature type="signal peptide" evidence="3">
    <location>
        <begin position="1"/>
        <end position="16"/>
    </location>
</feature>
<dbReference type="AlphaFoldDB" id="A0AAD9CQ63"/>
<dbReference type="EMBL" id="JASDAP010000001">
    <property type="protein sequence ID" value="KAK1906327.1"/>
    <property type="molecule type" value="Genomic_DNA"/>
</dbReference>
<organism evidence="5 6">
    <name type="scientific">Dissostichus eleginoides</name>
    <name type="common">Patagonian toothfish</name>
    <name type="synonym">Dissostichus amissus</name>
    <dbReference type="NCBI Taxonomy" id="100907"/>
    <lineage>
        <taxon>Eukaryota</taxon>
        <taxon>Metazoa</taxon>
        <taxon>Chordata</taxon>
        <taxon>Craniata</taxon>
        <taxon>Vertebrata</taxon>
        <taxon>Euteleostomi</taxon>
        <taxon>Actinopterygii</taxon>
        <taxon>Neopterygii</taxon>
        <taxon>Teleostei</taxon>
        <taxon>Neoteleostei</taxon>
        <taxon>Acanthomorphata</taxon>
        <taxon>Eupercaria</taxon>
        <taxon>Perciformes</taxon>
        <taxon>Notothenioidei</taxon>
        <taxon>Nototheniidae</taxon>
        <taxon>Dissostichus</taxon>
    </lineage>
</organism>